<dbReference type="GO" id="GO:1901255">
    <property type="term" value="P:nucleotide-excision repair involved in interstrand cross-link repair"/>
    <property type="evidence" value="ECO:0007669"/>
    <property type="project" value="TreeGrafter"/>
</dbReference>
<dbReference type="FunFam" id="3.40.50.10130:FF:000002">
    <property type="entry name" value="DNA repair endonuclease XPF"/>
    <property type="match status" value="1"/>
</dbReference>
<dbReference type="SMART" id="SM00891">
    <property type="entry name" value="ERCC4"/>
    <property type="match status" value="1"/>
</dbReference>
<evidence type="ECO:0000313" key="12">
    <source>
        <dbReference type="EMBL" id="VUG17264.1"/>
    </source>
</evidence>
<dbReference type="GO" id="GO:0000110">
    <property type="term" value="C:nucleotide-excision repair factor 1 complex"/>
    <property type="evidence" value="ECO:0007669"/>
    <property type="project" value="TreeGrafter"/>
</dbReference>
<dbReference type="GO" id="GO:0000724">
    <property type="term" value="P:double-strand break repair via homologous recombination"/>
    <property type="evidence" value="ECO:0007669"/>
    <property type="project" value="TreeGrafter"/>
</dbReference>
<evidence type="ECO:0000256" key="10">
    <source>
        <dbReference type="SAM" id="MobiDB-lite"/>
    </source>
</evidence>
<dbReference type="GO" id="GO:0003697">
    <property type="term" value="F:single-stranded DNA binding"/>
    <property type="evidence" value="ECO:0007669"/>
    <property type="project" value="TreeGrafter"/>
</dbReference>
<keyword evidence="5" id="KW-0227">DNA damage</keyword>
<dbReference type="Gene3D" id="1.10.150.20">
    <property type="entry name" value="5' to 3' exonuclease, C-terminal subdomain"/>
    <property type="match status" value="1"/>
</dbReference>
<dbReference type="CDD" id="cd20078">
    <property type="entry name" value="XPF_nuclease_XPF_euk"/>
    <property type="match status" value="1"/>
</dbReference>
<comment type="subcellular location">
    <subcellularLocation>
        <location evidence="1">Nucleus</location>
    </subcellularLocation>
</comment>
<dbReference type="InterPro" id="IPR047520">
    <property type="entry name" value="XPF_nuclease"/>
</dbReference>
<dbReference type="SUPFAM" id="SSF47781">
    <property type="entry name" value="RuvA domain 2-like"/>
    <property type="match status" value="1"/>
</dbReference>
<dbReference type="GO" id="GO:0003684">
    <property type="term" value="F:damaged DNA binding"/>
    <property type="evidence" value="ECO:0007669"/>
    <property type="project" value="TreeGrafter"/>
</dbReference>
<evidence type="ECO:0000256" key="5">
    <source>
        <dbReference type="ARBA" id="ARBA00022763"/>
    </source>
</evidence>
<dbReference type="PANTHER" id="PTHR10150:SF0">
    <property type="entry name" value="DNA REPAIR ENDONUCLEASE XPF"/>
    <property type="match status" value="1"/>
</dbReference>
<proteinExistence type="inferred from homology"/>
<evidence type="ECO:0000313" key="13">
    <source>
        <dbReference type="Proteomes" id="UP000478008"/>
    </source>
</evidence>
<dbReference type="InterPro" id="IPR010994">
    <property type="entry name" value="RuvA_2-like"/>
</dbReference>
<keyword evidence="3" id="KW-0540">Nuclease</keyword>
<accession>A0A7D9H0T8</accession>
<evidence type="ECO:0000256" key="4">
    <source>
        <dbReference type="ARBA" id="ARBA00022759"/>
    </source>
</evidence>
<dbReference type="GO" id="GO:0000712">
    <property type="term" value="P:resolution of meiotic recombination intermediates"/>
    <property type="evidence" value="ECO:0007669"/>
    <property type="project" value="TreeGrafter"/>
</dbReference>
<evidence type="ECO:0000256" key="6">
    <source>
        <dbReference type="ARBA" id="ARBA00022801"/>
    </source>
</evidence>
<evidence type="ECO:0000256" key="2">
    <source>
        <dbReference type="ARBA" id="ARBA00010015"/>
    </source>
</evidence>
<dbReference type="AlphaFoldDB" id="A0A7D9H0T8"/>
<keyword evidence="7" id="KW-0238">DNA-binding</keyword>
<keyword evidence="9" id="KW-0539">Nucleus</keyword>
<evidence type="ECO:0000256" key="9">
    <source>
        <dbReference type="ARBA" id="ARBA00023242"/>
    </source>
</evidence>
<evidence type="ECO:0000256" key="7">
    <source>
        <dbReference type="ARBA" id="ARBA00023125"/>
    </source>
</evidence>
<keyword evidence="6" id="KW-0378">Hydrolase</keyword>
<organism evidence="12 13">
    <name type="scientific">Dekkera bruxellensis</name>
    <name type="common">Brettanomyces custersii</name>
    <dbReference type="NCBI Taxonomy" id="5007"/>
    <lineage>
        <taxon>Eukaryota</taxon>
        <taxon>Fungi</taxon>
        <taxon>Dikarya</taxon>
        <taxon>Ascomycota</taxon>
        <taxon>Saccharomycotina</taxon>
        <taxon>Pichiomycetes</taxon>
        <taxon>Pichiales</taxon>
        <taxon>Pichiaceae</taxon>
        <taxon>Brettanomyces</taxon>
    </lineage>
</organism>
<feature type="compositionally biased region" description="Polar residues" evidence="10">
    <location>
        <begin position="24"/>
        <end position="37"/>
    </location>
</feature>
<evidence type="ECO:0000256" key="1">
    <source>
        <dbReference type="ARBA" id="ARBA00004123"/>
    </source>
</evidence>
<evidence type="ECO:0000256" key="8">
    <source>
        <dbReference type="ARBA" id="ARBA00023204"/>
    </source>
</evidence>
<keyword evidence="4" id="KW-0255">Endonuclease</keyword>
<sequence>MSESLFVPDDNPSEVFNDDESNVRKTNSQNPSNNGVSSKEHTIEEYTTQEGTTQNLNLEPIQAATSLNLKYQQEIVRQLISQDALVILGRGLGIEKIVANLLQILGISTSGTKKRKKSLIFLINASEYENFRIGEDLMELSWMNEDSVDGNENVQFTVIGAGEGTTVDKRRPTYERGGIISLSNRVLVTDLLAEVVDPGSVTGIVLLHAENIREYSNDRFVVNLYRRKNKWGFVKAFSEDPERLSIGFQPLYTELKFLKLQKALLWPRFHIDVTRSLRSRKRSDNTVTEVRVKLTSYTEKIQNALMSCIEALIGELRRNNPDVASDYWTIDNALDNNFVQRIHMGLEPVWHRISLTTRQIVFDLETLKMLLKHLLERDCVEFYGELNGIVEANKPTITRNNKAMATWLMLDESMAMIACAKARIFDKIKDSDKHNEESTYLLEEQPKWDQLSIILEDINREKMVHDSSNDGPTLIMCYSYHTCRQLRYYLSTCKDYTLPGGQKIYSGRKYMINQLKRYIQEKRGPQTRNIKIQRDLNEDARIHDTHSEVEGTAAAENANAADKLNISKTFLRGRQPSSKRRRTRGGSIIAEHDRLLDKDVGGDESGKIDEEMILELETQMVSNNDSEESDEDDDLMVLGSNEYDNDDGKENGKSASWRAIDLDYIDRSNQLIIEQYNSKSDDLLLEEFMPSNVILYEPNLSFIRKIEQYQAERRKSDRAKCYFMYYGGSVEEQRYLNDIKCEKDSFTKLIREKANMPKVFTTDEDEVSKFSTPVETNTRIAGGGTTAIAKVKVIVDMREFRSHLPFLCHLSGLEVIPCMLTVGDYILSPKICVERKSLPDLVGSLKNGRLYQQCEQMFRYYERPTLLIEFEEGKSFSLQPFTTFKNGVLMRTTNAENTYVQRDLQLKLMVLLTSYPSLRILWTSSPFETAKLFKELKLNQNEPDVTEAVSKGLNPLFDQESLFNDMSIDLIQSIPGINTVNYTLIMSKIKSLYELSHTSIEDLAKIIGHSAASKVVDFFEKHI</sequence>
<dbReference type="Proteomes" id="UP000478008">
    <property type="component" value="Unassembled WGS sequence"/>
</dbReference>
<comment type="similarity">
    <text evidence="2">Belongs to the XPF family.</text>
</comment>
<evidence type="ECO:0000259" key="11">
    <source>
        <dbReference type="SMART" id="SM00891"/>
    </source>
</evidence>
<dbReference type="GO" id="GO:0000014">
    <property type="term" value="F:single-stranded DNA endodeoxyribonuclease activity"/>
    <property type="evidence" value="ECO:0007669"/>
    <property type="project" value="TreeGrafter"/>
</dbReference>
<reference evidence="12 13" key="1">
    <citation type="submission" date="2019-07" db="EMBL/GenBank/DDBJ databases">
        <authorList>
            <person name="Friedrich A."/>
            <person name="Schacherer J."/>
        </authorList>
    </citation>
    <scope>NUCLEOTIDE SEQUENCE [LARGE SCALE GENOMIC DNA]</scope>
</reference>
<feature type="domain" description="ERCC4" evidence="11">
    <location>
        <begin position="792"/>
        <end position="872"/>
    </location>
</feature>
<protein>
    <submittedName>
        <fullName evidence="12">DEBR0S2_02652g1_1</fullName>
    </submittedName>
</protein>
<dbReference type="InterPro" id="IPR006166">
    <property type="entry name" value="ERCC4_domain"/>
</dbReference>
<dbReference type="Gene3D" id="3.40.50.10130">
    <property type="match status" value="1"/>
</dbReference>
<dbReference type="GO" id="GO:0000736">
    <property type="term" value="P:double-strand break repair via single-strand annealing, removal of nonhomologous ends"/>
    <property type="evidence" value="ECO:0007669"/>
    <property type="project" value="TreeGrafter"/>
</dbReference>
<dbReference type="PANTHER" id="PTHR10150">
    <property type="entry name" value="DNA REPAIR ENDONUCLEASE XPF"/>
    <property type="match status" value="1"/>
</dbReference>
<dbReference type="SUPFAM" id="SSF52980">
    <property type="entry name" value="Restriction endonuclease-like"/>
    <property type="match status" value="1"/>
</dbReference>
<dbReference type="InterPro" id="IPR011335">
    <property type="entry name" value="Restrct_endonuc-II-like"/>
</dbReference>
<evidence type="ECO:0000256" key="3">
    <source>
        <dbReference type="ARBA" id="ARBA00022722"/>
    </source>
</evidence>
<dbReference type="Pfam" id="PF02732">
    <property type="entry name" value="ERCC4"/>
    <property type="match status" value="1"/>
</dbReference>
<gene>
    <name evidence="12" type="primary">RAD1</name>
    <name evidence="12" type="ORF">DEBR0S2_02652G</name>
</gene>
<dbReference type="EMBL" id="CABFWN010000002">
    <property type="protein sequence ID" value="VUG17264.1"/>
    <property type="molecule type" value="Genomic_DNA"/>
</dbReference>
<keyword evidence="8" id="KW-0234">DNA repair</keyword>
<keyword evidence="13" id="KW-1185">Reference proteome</keyword>
<feature type="region of interest" description="Disordered" evidence="10">
    <location>
        <begin position="1"/>
        <end position="40"/>
    </location>
</feature>
<name>A0A7D9H0T8_DEKBR</name>